<feature type="repeat" description="TPR" evidence="3">
    <location>
        <begin position="198"/>
        <end position="231"/>
    </location>
</feature>
<dbReference type="InterPro" id="IPR050498">
    <property type="entry name" value="Ycf3"/>
</dbReference>
<dbReference type="PANTHER" id="PTHR44858">
    <property type="entry name" value="TETRATRICOPEPTIDE REPEAT PROTEIN 6"/>
    <property type="match status" value="1"/>
</dbReference>
<feature type="repeat" description="TPR" evidence="3">
    <location>
        <begin position="334"/>
        <end position="367"/>
    </location>
</feature>
<dbReference type="Pfam" id="PF00515">
    <property type="entry name" value="TPR_1"/>
    <property type="match status" value="10"/>
</dbReference>
<dbReference type="PROSITE" id="PS50293">
    <property type="entry name" value="TPR_REGION"/>
    <property type="match status" value="11"/>
</dbReference>
<keyword evidence="2 3" id="KW-0802">TPR repeat</keyword>
<dbReference type="InterPro" id="IPR013105">
    <property type="entry name" value="TPR_2"/>
</dbReference>
<comment type="caution">
    <text evidence="6">The sequence shown here is derived from an EMBL/GenBank/DDBJ whole genome shotgun (WGS) entry which is preliminary data.</text>
</comment>
<dbReference type="SUPFAM" id="SSF48452">
    <property type="entry name" value="TPR-like"/>
    <property type="match status" value="1"/>
</dbReference>
<dbReference type="Pfam" id="PF07719">
    <property type="entry name" value="TPR_2"/>
    <property type="match status" value="1"/>
</dbReference>
<dbReference type="InterPro" id="IPR011990">
    <property type="entry name" value="TPR-like_helical_dom_sf"/>
</dbReference>
<dbReference type="PANTHER" id="PTHR44858:SF1">
    <property type="entry name" value="UDP-N-ACETYLGLUCOSAMINE--PEPTIDE N-ACETYLGLUCOSAMINYLTRANSFERASE SPINDLY-RELATED"/>
    <property type="match status" value="1"/>
</dbReference>
<reference evidence="6" key="1">
    <citation type="journal article" date="2020" name="mSystems">
        <title>Genome- and Community-Level Interaction Insights into Carbon Utilization and Element Cycling Functions of Hydrothermarchaeota in Hydrothermal Sediment.</title>
        <authorList>
            <person name="Zhou Z."/>
            <person name="Liu Y."/>
            <person name="Xu W."/>
            <person name="Pan J."/>
            <person name="Luo Z.H."/>
            <person name="Li M."/>
        </authorList>
    </citation>
    <scope>NUCLEOTIDE SEQUENCE [LARGE SCALE GENOMIC DNA]</scope>
    <source>
        <strain evidence="6">SpSt-374</strain>
    </source>
</reference>
<keyword evidence="1" id="KW-0677">Repeat</keyword>
<dbReference type="AlphaFoldDB" id="A0A7C3ZMR7"/>
<sequence length="1242" mass="143103">MLRKIWQWLKNLYQRWFRKPDPTPPPTPKPPRPDTEYENLFFRLLEEVSQGASRGNIKGFLISSNVKEAELVAWLQRFRAQLETNPPANPTELSDRLQQLSQLGLGELSSLGGKIAEQLSPTPLNPQPPSPREREGGLSPSPSLGEGFRVRDNTPQQRKPHPDAVALFNQGVDLVNAGNIQGALECWNRALEIDPNFHYAWHNKGNAHSDLKQYQEAISCYERALEIDPKYHYAWTGKGNVHLELKQYQEAISCFNRALEIDPNFQIAWHNKGNAHNYLKQYQEAISCYERALEIEPTDHNAWNGQGNVHLKLKQYQEAISCFNRALEIEPKYHYAWYGKGNAHSELKQYQEAISCFNRALEIEPKSHNAWYGKGNAHSELKQYQEAISCFNRALEIEPKSHNAWTGKGNAHRNLKQYQEAISCFNRALEIEPKSHNAWNGKGLAHHDLKQYQEAISCYDRALEIDPNDHYAWYNKGNAHYYLKQYQEAILCYERALEIEPNFHYAWNNKSPAHYYLKQYLEAISCFNRALEIEPKSLNAWNGKGNTHSDLKQYQEAISCYDRALEIEPNYLDAWNGKGNTHRELKQYQEAISCYERALEIDPKSHNAWNNKGNAHRDLKQYQEAISCYQKALTLTDNKLWQAWGNWGLTLEEWQGEDAALAKWDEALQFILPQEDGEGCGILHQFKGNVYYRKGNKEYDSTKPFINPDTHWQTARNCYLEAKRLLAQPHLRVEYLKLLVDLAQVCHALAQRYPEMRQEAAEVVAEGIANLEQFLTLLSSDQDRRFWAEQFSSFARLRVDTLLHQGDTTAALLAAEHQKNLSLRWMQQNRYLTQPPTATIEQMQQLLAPNRAMIHWHVSDQSITAFILISGQPPHPHTIPHVRKLEQWVKQWKENYHDYRKKVKEQRSRGAGEQGSGEAIFPLNQHPWRVTMADELGKLGDILEIDKLLPHLQHINQLILTPHRDLHLLPLEYFFPQLEIIRLPSAYLGWERLQFPATGGEFLLSIGHPPNQTEPGTSDQLLYAELEAGFITHLYPQNYPIRDEAATKERVMEALRAVTADIFHFTGHGVHDLNNPDNSGLQMADGELLTMRDLFDKLQLPKYQLVGLSACETGIPGKQELINEFVGLTSPFLTANATYVLSTLWSVEEISTALIMMEFGRRYRAEEPATVALGNAKQWLRTATNADLAKWWQDRANDITDRHESYYTCKSNSTLAAQENPDECPYKHPYFWAGFTITGKVN</sequence>
<feature type="repeat" description="TPR" evidence="3">
    <location>
        <begin position="572"/>
        <end position="605"/>
    </location>
</feature>
<feature type="compositionally biased region" description="Low complexity" evidence="4">
    <location>
        <begin position="137"/>
        <end position="147"/>
    </location>
</feature>
<feature type="repeat" description="TPR" evidence="3">
    <location>
        <begin position="300"/>
        <end position="333"/>
    </location>
</feature>
<feature type="repeat" description="TPR" evidence="3">
    <location>
        <begin position="232"/>
        <end position="265"/>
    </location>
</feature>
<feature type="repeat" description="TPR" evidence="3">
    <location>
        <begin position="606"/>
        <end position="639"/>
    </location>
</feature>
<evidence type="ECO:0000313" key="6">
    <source>
        <dbReference type="EMBL" id="HGG01601.1"/>
    </source>
</evidence>
<dbReference type="Gene3D" id="1.25.40.10">
    <property type="entry name" value="Tetratricopeptide repeat domain"/>
    <property type="match status" value="7"/>
</dbReference>
<accession>A0A7C3ZMR7</accession>
<feature type="repeat" description="TPR" evidence="3">
    <location>
        <begin position="164"/>
        <end position="197"/>
    </location>
</feature>
<feature type="domain" description="CHAT" evidence="5">
    <location>
        <begin position="948"/>
        <end position="1239"/>
    </location>
</feature>
<feature type="repeat" description="TPR" evidence="3">
    <location>
        <begin position="538"/>
        <end position="571"/>
    </location>
</feature>
<dbReference type="SUPFAM" id="SSF81901">
    <property type="entry name" value="HCP-like"/>
    <property type="match status" value="1"/>
</dbReference>
<feature type="repeat" description="TPR" evidence="3">
    <location>
        <begin position="266"/>
        <end position="299"/>
    </location>
</feature>
<dbReference type="Pfam" id="PF13424">
    <property type="entry name" value="TPR_12"/>
    <property type="match status" value="1"/>
</dbReference>
<feature type="repeat" description="TPR" evidence="3">
    <location>
        <begin position="368"/>
        <end position="401"/>
    </location>
</feature>
<dbReference type="Pfam" id="PF12770">
    <property type="entry name" value="CHAT"/>
    <property type="match status" value="1"/>
</dbReference>
<dbReference type="EMBL" id="DSPX01000132">
    <property type="protein sequence ID" value="HGG01601.1"/>
    <property type="molecule type" value="Genomic_DNA"/>
</dbReference>
<feature type="region of interest" description="Disordered" evidence="4">
    <location>
        <begin position="117"/>
        <end position="161"/>
    </location>
</feature>
<dbReference type="InterPro" id="IPR024983">
    <property type="entry name" value="CHAT_dom"/>
</dbReference>
<protein>
    <submittedName>
        <fullName evidence="6">Tetratricopeptide repeat protein</fullName>
    </submittedName>
</protein>
<feature type="repeat" description="TPR" evidence="3">
    <location>
        <begin position="470"/>
        <end position="503"/>
    </location>
</feature>
<evidence type="ECO:0000259" key="5">
    <source>
        <dbReference type="Pfam" id="PF12770"/>
    </source>
</evidence>
<feature type="repeat" description="TPR" evidence="3">
    <location>
        <begin position="504"/>
        <end position="537"/>
    </location>
</feature>
<proteinExistence type="predicted"/>
<organism evidence="6">
    <name type="scientific">Planktothricoides sp. SpSt-374</name>
    <dbReference type="NCBI Taxonomy" id="2282167"/>
    <lineage>
        <taxon>Bacteria</taxon>
        <taxon>Bacillati</taxon>
        <taxon>Cyanobacteriota</taxon>
        <taxon>Cyanophyceae</taxon>
        <taxon>Oscillatoriophycideae</taxon>
        <taxon>Oscillatoriales</taxon>
        <taxon>Oscillatoriaceae</taxon>
        <taxon>Planktothricoides</taxon>
    </lineage>
</organism>
<dbReference type="SMART" id="SM00028">
    <property type="entry name" value="TPR"/>
    <property type="match status" value="14"/>
</dbReference>
<feature type="repeat" description="TPR" evidence="3">
    <location>
        <begin position="436"/>
        <end position="469"/>
    </location>
</feature>
<evidence type="ECO:0000256" key="1">
    <source>
        <dbReference type="ARBA" id="ARBA00022737"/>
    </source>
</evidence>
<dbReference type="InterPro" id="IPR019734">
    <property type="entry name" value="TPR_rpt"/>
</dbReference>
<evidence type="ECO:0000256" key="2">
    <source>
        <dbReference type="ARBA" id="ARBA00022803"/>
    </source>
</evidence>
<name>A0A7C3ZMR7_9CYAN</name>
<feature type="repeat" description="TPR" evidence="3">
    <location>
        <begin position="402"/>
        <end position="435"/>
    </location>
</feature>
<evidence type="ECO:0000256" key="3">
    <source>
        <dbReference type="PROSITE-ProRule" id="PRU00339"/>
    </source>
</evidence>
<dbReference type="Pfam" id="PF13181">
    <property type="entry name" value="TPR_8"/>
    <property type="match status" value="1"/>
</dbReference>
<gene>
    <name evidence="6" type="ORF">ENR15_13365</name>
</gene>
<dbReference type="PROSITE" id="PS50005">
    <property type="entry name" value="TPR"/>
    <property type="match status" value="14"/>
</dbReference>
<evidence type="ECO:0000256" key="4">
    <source>
        <dbReference type="SAM" id="MobiDB-lite"/>
    </source>
</evidence>